<reference evidence="2 3" key="2">
    <citation type="journal article" date="2017" name="Nature">
        <title>The Apostasia genome and the evolution of orchids.</title>
        <authorList>
            <person name="Zhang G.Q."/>
            <person name="Liu K.W."/>
            <person name="Li Z."/>
            <person name="Lohaus R."/>
            <person name="Hsiao Y.Y."/>
            <person name="Niu S.C."/>
            <person name="Wang J.Y."/>
            <person name="Lin Y.C."/>
            <person name="Xu Q."/>
            <person name="Chen L.J."/>
            <person name="Yoshida K."/>
            <person name="Fujiwara S."/>
            <person name="Wang Z.W."/>
            <person name="Zhang Y.Q."/>
            <person name="Mitsuda N."/>
            <person name="Wang M."/>
            <person name="Liu G.H."/>
            <person name="Pecoraro L."/>
            <person name="Huang H.X."/>
            <person name="Xiao X.J."/>
            <person name="Lin M."/>
            <person name="Wu X.Y."/>
            <person name="Wu W.L."/>
            <person name="Chen Y.Y."/>
            <person name="Chang S.B."/>
            <person name="Sakamoto S."/>
            <person name="Ohme-Takagi M."/>
            <person name="Yagi M."/>
            <person name="Zeng S.J."/>
            <person name="Shen C.Y."/>
            <person name="Yeh C.M."/>
            <person name="Luo Y.B."/>
            <person name="Tsai W.C."/>
            <person name="Van de Peer Y."/>
            <person name="Liu Z.J."/>
        </authorList>
    </citation>
    <scope>NUCLEOTIDE SEQUENCE [LARGE SCALE GENOMIC DNA]</scope>
    <source>
        <tissue evidence="2">The whole plant</tissue>
    </source>
</reference>
<accession>A0A2I0VCM3</accession>
<feature type="domain" description="Gelsolin-like" evidence="1">
    <location>
        <begin position="8"/>
        <end position="46"/>
    </location>
</feature>
<organism evidence="2 3">
    <name type="scientific">Dendrobium catenatum</name>
    <dbReference type="NCBI Taxonomy" id="906689"/>
    <lineage>
        <taxon>Eukaryota</taxon>
        <taxon>Viridiplantae</taxon>
        <taxon>Streptophyta</taxon>
        <taxon>Embryophyta</taxon>
        <taxon>Tracheophyta</taxon>
        <taxon>Spermatophyta</taxon>
        <taxon>Magnoliopsida</taxon>
        <taxon>Liliopsida</taxon>
        <taxon>Asparagales</taxon>
        <taxon>Orchidaceae</taxon>
        <taxon>Epidendroideae</taxon>
        <taxon>Malaxideae</taxon>
        <taxon>Dendrobiinae</taxon>
        <taxon>Dendrobium</taxon>
    </lineage>
</organism>
<evidence type="ECO:0000313" key="3">
    <source>
        <dbReference type="Proteomes" id="UP000233837"/>
    </source>
</evidence>
<evidence type="ECO:0000259" key="1">
    <source>
        <dbReference type="Pfam" id="PF00626"/>
    </source>
</evidence>
<reference evidence="2 3" key="1">
    <citation type="journal article" date="2016" name="Sci. Rep.">
        <title>The Dendrobium catenatum Lindl. genome sequence provides insights into polysaccharide synthase, floral development and adaptive evolution.</title>
        <authorList>
            <person name="Zhang G.Q."/>
            <person name="Xu Q."/>
            <person name="Bian C."/>
            <person name="Tsai W.C."/>
            <person name="Yeh C.M."/>
            <person name="Liu K.W."/>
            <person name="Yoshida K."/>
            <person name="Zhang L.S."/>
            <person name="Chang S.B."/>
            <person name="Chen F."/>
            <person name="Shi Y."/>
            <person name="Su Y.Y."/>
            <person name="Zhang Y.Q."/>
            <person name="Chen L.J."/>
            <person name="Yin Y."/>
            <person name="Lin M."/>
            <person name="Huang H."/>
            <person name="Deng H."/>
            <person name="Wang Z.W."/>
            <person name="Zhu S.L."/>
            <person name="Zhao X."/>
            <person name="Deng C."/>
            <person name="Niu S.C."/>
            <person name="Huang J."/>
            <person name="Wang M."/>
            <person name="Liu G.H."/>
            <person name="Yang H.J."/>
            <person name="Xiao X.J."/>
            <person name="Hsiao Y.Y."/>
            <person name="Wu W.L."/>
            <person name="Chen Y.Y."/>
            <person name="Mitsuda N."/>
            <person name="Ohme-Takagi M."/>
            <person name="Luo Y.B."/>
            <person name="Van de Peer Y."/>
            <person name="Liu Z.J."/>
        </authorList>
    </citation>
    <scope>NUCLEOTIDE SEQUENCE [LARGE SCALE GENOMIC DNA]</scope>
    <source>
        <tissue evidence="2">The whole plant</tissue>
    </source>
</reference>
<dbReference type="InterPro" id="IPR007123">
    <property type="entry name" value="Gelsolin-like_dom"/>
</dbReference>
<dbReference type="EMBL" id="KZ504790">
    <property type="protein sequence ID" value="PKU61152.1"/>
    <property type="molecule type" value="Genomic_DNA"/>
</dbReference>
<dbReference type="Pfam" id="PF00626">
    <property type="entry name" value="Gelsolin"/>
    <property type="match status" value="1"/>
</dbReference>
<proteinExistence type="predicted"/>
<dbReference type="InterPro" id="IPR029006">
    <property type="entry name" value="ADF-H/Gelsolin-like_dom_sf"/>
</dbReference>
<dbReference type="AlphaFoldDB" id="A0A2I0VCM3"/>
<gene>
    <name evidence="2" type="primary">VLN4</name>
    <name evidence="2" type="ORF">MA16_Dca029159</name>
</gene>
<keyword evidence="3" id="KW-1185">Reference proteome</keyword>
<protein>
    <submittedName>
        <fullName evidence="2">Villin-4</fullName>
    </submittedName>
</protein>
<sequence>MLRSGNYQHDIHYWVGKDAEEDDSTMATDKALELDATLGSRAVHYKENLIPAYKKGAKLWKLFST</sequence>
<dbReference type="Proteomes" id="UP000233837">
    <property type="component" value="Unassembled WGS sequence"/>
</dbReference>
<name>A0A2I0VCM3_9ASPA</name>
<dbReference type="Gene3D" id="3.40.20.10">
    <property type="entry name" value="Severin"/>
    <property type="match status" value="1"/>
</dbReference>
<dbReference type="STRING" id="906689.A0A2I0VCM3"/>
<dbReference type="SUPFAM" id="SSF55753">
    <property type="entry name" value="Actin depolymerizing proteins"/>
    <property type="match status" value="1"/>
</dbReference>
<evidence type="ECO:0000313" key="2">
    <source>
        <dbReference type="EMBL" id="PKU61152.1"/>
    </source>
</evidence>